<dbReference type="PATRIC" id="fig|1653479.3.peg.4360"/>
<evidence type="ECO:0000256" key="1">
    <source>
        <dbReference type="SAM" id="MobiDB-lite"/>
    </source>
</evidence>
<evidence type="ECO:0000313" key="2">
    <source>
        <dbReference type="EMBL" id="AMY25581.1"/>
    </source>
</evidence>
<dbReference type="Proteomes" id="UP000076038">
    <property type="component" value="Chromosome"/>
</dbReference>
<evidence type="ECO:0000313" key="3">
    <source>
        <dbReference type="Proteomes" id="UP000076038"/>
    </source>
</evidence>
<protein>
    <submittedName>
        <fullName evidence="2">Uncharacterized protein</fullName>
    </submittedName>
</protein>
<feature type="region of interest" description="Disordered" evidence="1">
    <location>
        <begin position="1"/>
        <end position="84"/>
    </location>
</feature>
<organism evidence="2 3">
    <name type="scientific">Rhodococcoides fascians</name>
    <name type="common">Rhodococcus fascians</name>
    <dbReference type="NCBI Taxonomy" id="1828"/>
    <lineage>
        <taxon>Bacteria</taxon>
        <taxon>Bacillati</taxon>
        <taxon>Actinomycetota</taxon>
        <taxon>Actinomycetes</taxon>
        <taxon>Mycobacteriales</taxon>
        <taxon>Nocardiaceae</taxon>
        <taxon>Rhodococcoides</taxon>
    </lineage>
</organism>
<proteinExistence type="predicted"/>
<dbReference type="KEGG" id="rhs:A3Q41_04305"/>
<accession>A0A143QRJ3</accession>
<gene>
    <name evidence="2" type="ORF">A3Q41_04305</name>
</gene>
<reference evidence="3" key="2">
    <citation type="submission" date="2016-04" db="EMBL/GenBank/DDBJ databases">
        <title>Complete Genome and Plasmid Sequences for Rhodococcus fascians D188 and Draft Sequences for Rhodococcus spp. Isolates PBTS 1 and PBTS 2.</title>
        <authorList>
            <person name="Stamer R."/>
            <person name="Vereecke D."/>
            <person name="Zhang Y."/>
            <person name="Schilkey F."/>
            <person name="Devitt N."/>
            <person name="Randall J."/>
        </authorList>
    </citation>
    <scope>NUCLEOTIDE SEQUENCE [LARGE SCALE GENOMIC DNA]</scope>
    <source>
        <strain evidence="3">PBTS2</strain>
    </source>
</reference>
<name>A0A143QRJ3_RHOFA</name>
<dbReference type="EMBL" id="CP015220">
    <property type="protein sequence ID" value="AMY25581.1"/>
    <property type="molecule type" value="Genomic_DNA"/>
</dbReference>
<sequence length="84" mass="9152">MWGVSGEKWGQWPAVGGSGEFTPEPPPGNHHPGTTARERSPRVVAGARSIEHAARQGLRKARRIEEPWNDSSTSPEGEVLLSNR</sequence>
<dbReference type="AlphaFoldDB" id="A0A143QRJ3"/>
<keyword evidence="3" id="KW-1185">Reference proteome</keyword>
<reference evidence="2 3" key="1">
    <citation type="journal article" date="2016" name="Genome Announc.">
        <title>Complete Genome and Plasmid Sequences for Rhodococcus fascians D188 and Draft Sequences for Rhodococcus Isolates PBTS 1 and PBTS 2.</title>
        <authorList>
            <person name="Stamler R.A."/>
            <person name="Vereecke D."/>
            <person name="Zhang Y."/>
            <person name="Schilkey F."/>
            <person name="Devitt N."/>
            <person name="Randall J.J."/>
        </authorList>
    </citation>
    <scope>NUCLEOTIDE SEQUENCE [LARGE SCALE GENOMIC DNA]</scope>
    <source>
        <strain evidence="2 3">PBTS2</strain>
    </source>
</reference>